<feature type="domain" description="Glycosyltransferase 2-like" evidence="1">
    <location>
        <begin position="7"/>
        <end position="144"/>
    </location>
</feature>
<evidence type="ECO:0000313" key="3">
    <source>
        <dbReference type="Proteomes" id="UP001214530"/>
    </source>
</evidence>
<gene>
    <name evidence="2" type="ORF">P0Y49_00870</name>
</gene>
<dbReference type="Pfam" id="PF00535">
    <property type="entry name" value="Glycos_transf_2"/>
    <property type="match status" value="1"/>
</dbReference>
<reference evidence="2" key="1">
    <citation type="submission" date="2023-03" db="EMBL/GenBank/DDBJ databases">
        <title>Andean soil-derived lignocellulolytic bacterial consortium as a source of novel taxa and putative plastic-active enzymes.</title>
        <authorList>
            <person name="Diaz-Garcia L."/>
            <person name="Chuvochina M."/>
            <person name="Feuerriegel G."/>
            <person name="Bunk B."/>
            <person name="Sproer C."/>
            <person name="Streit W.R."/>
            <person name="Rodriguez L.M."/>
            <person name="Overmann J."/>
            <person name="Jimenez D.J."/>
        </authorList>
    </citation>
    <scope>NUCLEOTIDE SEQUENCE</scope>
    <source>
        <strain evidence="2">MAG 3858</strain>
    </source>
</reference>
<evidence type="ECO:0000313" key="2">
    <source>
        <dbReference type="EMBL" id="WEK19708.1"/>
    </source>
</evidence>
<evidence type="ECO:0000259" key="1">
    <source>
        <dbReference type="Pfam" id="PF00535"/>
    </source>
</evidence>
<dbReference type="PANTHER" id="PTHR22916">
    <property type="entry name" value="GLYCOSYLTRANSFERASE"/>
    <property type="match status" value="1"/>
</dbReference>
<dbReference type="CDD" id="cd06433">
    <property type="entry name" value="GT_2_WfgS_like"/>
    <property type="match status" value="1"/>
</dbReference>
<name>A0AAJ5W9F0_9SPHI</name>
<dbReference type="GO" id="GO:0016758">
    <property type="term" value="F:hexosyltransferase activity"/>
    <property type="evidence" value="ECO:0007669"/>
    <property type="project" value="UniProtKB-ARBA"/>
</dbReference>
<dbReference type="Proteomes" id="UP001214530">
    <property type="component" value="Chromosome"/>
</dbReference>
<organism evidence="2 3">
    <name type="scientific">Candidatus Pedobacter colombiensis</name>
    <dbReference type="NCBI Taxonomy" id="3121371"/>
    <lineage>
        <taxon>Bacteria</taxon>
        <taxon>Pseudomonadati</taxon>
        <taxon>Bacteroidota</taxon>
        <taxon>Sphingobacteriia</taxon>
        <taxon>Sphingobacteriales</taxon>
        <taxon>Sphingobacteriaceae</taxon>
        <taxon>Pedobacter</taxon>
    </lineage>
</organism>
<sequence length="254" mass="29209">MVNVKVSLVTISYNSVKTIQQCIDSVASQTYKNVEYIIIDGNSSDGTRDVILKNKAHIHYFKSEEDDGIYDAMNKGIIQATGDVVGLLNADDYFANNNVVSEIAASFSQNNADLLYADLDYVNQNGKVMRRWRSGNYLHRKFNWGWMPPHPTFYAKREMFEHLGLYNSGYGTAADYELMLRFMYLNKAKVFYLNKVIVNMTMGGVSNRNFINRIKAWKCDFRAMTNNHINMPFLSLVLKPLRKVGQFNRLMSRS</sequence>
<dbReference type="PANTHER" id="PTHR22916:SF3">
    <property type="entry name" value="UDP-GLCNAC:BETAGAL BETA-1,3-N-ACETYLGLUCOSAMINYLTRANSFERASE-LIKE PROTEIN 1"/>
    <property type="match status" value="1"/>
</dbReference>
<protein>
    <submittedName>
        <fullName evidence="2">Glycosyltransferase family 2 protein</fullName>
    </submittedName>
</protein>
<dbReference type="AlphaFoldDB" id="A0AAJ5W9F0"/>
<dbReference type="InterPro" id="IPR029044">
    <property type="entry name" value="Nucleotide-diphossugar_trans"/>
</dbReference>
<accession>A0AAJ5W9F0</accession>
<proteinExistence type="predicted"/>
<dbReference type="EMBL" id="CP119313">
    <property type="protein sequence ID" value="WEK19708.1"/>
    <property type="molecule type" value="Genomic_DNA"/>
</dbReference>
<dbReference type="SUPFAM" id="SSF53448">
    <property type="entry name" value="Nucleotide-diphospho-sugar transferases"/>
    <property type="match status" value="1"/>
</dbReference>
<dbReference type="Gene3D" id="3.90.550.10">
    <property type="entry name" value="Spore Coat Polysaccharide Biosynthesis Protein SpsA, Chain A"/>
    <property type="match status" value="1"/>
</dbReference>
<dbReference type="InterPro" id="IPR001173">
    <property type="entry name" value="Glyco_trans_2-like"/>
</dbReference>